<keyword evidence="2" id="KW-0378">Hydrolase</keyword>
<dbReference type="SUPFAM" id="SSF50630">
    <property type="entry name" value="Acid proteases"/>
    <property type="match status" value="1"/>
</dbReference>
<evidence type="ECO:0000313" key="3">
    <source>
        <dbReference type="Proteomes" id="UP001596287"/>
    </source>
</evidence>
<dbReference type="InterPro" id="IPR021109">
    <property type="entry name" value="Peptidase_aspartic_dom_sf"/>
</dbReference>
<dbReference type="InterPro" id="IPR036034">
    <property type="entry name" value="PDZ_sf"/>
</dbReference>
<dbReference type="SUPFAM" id="SSF50156">
    <property type="entry name" value="PDZ domain-like"/>
    <property type="match status" value="1"/>
</dbReference>
<dbReference type="GO" id="GO:0006508">
    <property type="term" value="P:proteolysis"/>
    <property type="evidence" value="ECO:0007669"/>
    <property type="project" value="UniProtKB-KW"/>
</dbReference>
<sequence>MVSELVNKNHFKREHLIMLPFFFLFFSCRTLKQTTLPFKYDDFILVNVTINDTLSGNMIFDTGSNHTIIYKQFIEFDKNIKSKEAKIIDFYGNIDKIIYSRVKKFTIGNQDLSNVKIRFNNLNNIYKKNNIIGILGTDIISKYSWAFDFKNNELKINSPIDYNNLNILNIDFKKKSVINENITIASKRISNLRLDTGCLCQLTLNSRDKPNLYFKTEINLITSIIGKEDKYSIDFSNLGTISYKEIESDSIQIQVSNNFINLVGIDFFKKDILVIDGINNKFYYSDILKHRPNQNNKLGLRFGIKNEKIFITAIIKDSLSYKKGIKLGDAIESINENKIKISENTLDSINNIRNNIKNITIKRNDELLQFSF</sequence>
<comment type="caution">
    <text evidence="2">The sequence shown here is derived from an EMBL/GenBank/DDBJ whole genome shotgun (WGS) entry which is preliminary data.</text>
</comment>
<dbReference type="RefSeq" id="WP_379791653.1">
    <property type="nucleotide sequence ID" value="NZ_JBHSQB010000007.1"/>
</dbReference>
<dbReference type="EMBL" id="JBHSQB010000007">
    <property type="protein sequence ID" value="MFC6096788.1"/>
    <property type="molecule type" value="Genomic_DNA"/>
</dbReference>
<feature type="domain" description="PDZ" evidence="1">
    <location>
        <begin position="296"/>
        <end position="365"/>
    </location>
</feature>
<dbReference type="Gene3D" id="2.40.70.10">
    <property type="entry name" value="Acid Proteases"/>
    <property type="match status" value="1"/>
</dbReference>
<reference evidence="3" key="1">
    <citation type="journal article" date="2019" name="Int. J. Syst. Evol. Microbiol.">
        <title>The Global Catalogue of Microorganisms (GCM) 10K type strain sequencing project: providing services to taxonomists for standard genome sequencing and annotation.</title>
        <authorList>
            <consortium name="The Broad Institute Genomics Platform"/>
            <consortium name="The Broad Institute Genome Sequencing Center for Infectious Disease"/>
            <person name="Wu L."/>
            <person name="Ma J."/>
        </authorList>
    </citation>
    <scope>NUCLEOTIDE SEQUENCE [LARGE SCALE GENOMIC DNA]</scope>
    <source>
        <strain evidence="3">CCUG 49679</strain>
    </source>
</reference>
<dbReference type="Pfam" id="PF13650">
    <property type="entry name" value="Asp_protease_2"/>
    <property type="match status" value="1"/>
</dbReference>
<keyword evidence="2" id="KW-0645">Protease</keyword>
<protein>
    <submittedName>
        <fullName evidence="2">Aspartyl protease family protein</fullName>
    </submittedName>
</protein>
<name>A0ABW1PMJ5_9FLAO</name>
<dbReference type="SMART" id="SM00228">
    <property type="entry name" value="PDZ"/>
    <property type="match status" value="1"/>
</dbReference>
<organism evidence="2 3">
    <name type="scientific">Flavobacterium qiangtangense</name>
    <dbReference type="NCBI Taxonomy" id="1442595"/>
    <lineage>
        <taxon>Bacteria</taxon>
        <taxon>Pseudomonadati</taxon>
        <taxon>Bacteroidota</taxon>
        <taxon>Flavobacteriia</taxon>
        <taxon>Flavobacteriales</taxon>
        <taxon>Flavobacteriaceae</taxon>
        <taxon>Flavobacterium</taxon>
    </lineage>
</organism>
<keyword evidence="3" id="KW-1185">Reference proteome</keyword>
<accession>A0ABW1PMJ5</accession>
<dbReference type="Proteomes" id="UP001596287">
    <property type="component" value="Unassembled WGS sequence"/>
</dbReference>
<proteinExistence type="predicted"/>
<dbReference type="InterPro" id="IPR001478">
    <property type="entry name" value="PDZ"/>
</dbReference>
<evidence type="ECO:0000313" key="2">
    <source>
        <dbReference type="EMBL" id="MFC6096788.1"/>
    </source>
</evidence>
<evidence type="ECO:0000259" key="1">
    <source>
        <dbReference type="SMART" id="SM00228"/>
    </source>
</evidence>
<dbReference type="GO" id="GO:0008233">
    <property type="term" value="F:peptidase activity"/>
    <property type="evidence" value="ECO:0007669"/>
    <property type="project" value="UniProtKB-KW"/>
</dbReference>
<dbReference type="Gene3D" id="2.30.42.10">
    <property type="match status" value="1"/>
</dbReference>
<gene>
    <name evidence="2" type="ORF">ACFPVY_09025</name>
</gene>